<comment type="cofactor">
    <cofactor evidence="1">
        <name>Zn(2+)</name>
        <dbReference type="ChEBI" id="CHEBI:29105"/>
    </cofactor>
</comment>
<comment type="caution">
    <text evidence="10">The sequence shown here is derived from an EMBL/GenBank/DDBJ whole genome shotgun (WGS) entry which is preliminary data.</text>
</comment>
<accession>A0ABV6L7U1</accession>
<dbReference type="PANTHER" id="PTHR42940:SF3">
    <property type="entry name" value="ALCOHOL DEHYDROGENASE 1-RELATED"/>
    <property type="match status" value="1"/>
</dbReference>
<feature type="domain" description="Alcohol dehydrogenase-like C-terminal" evidence="8">
    <location>
        <begin position="197"/>
        <end position="319"/>
    </location>
</feature>
<dbReference type="RefSeq" id="WP_377023377.1">
    <property type="nucleotide sequence ID" value="NZ_JBHLTS010000022.1"/>
</dbReference>
<keyword evidence="7" id="KW-0520">NAD</keyword>
<evidence type="ECO:0000256" key="5">
    <source>
        <dbReference type="ARBA" id="ARBA00022833"/>
    </source>
</evidence>
<dbReference type="PANTHER" id="PTHR42940">
    <property type="entry name" value="ALCOHOL DEHYDROGENASE 1-RELATED"/>
    <property type="match status" value="1"/>
</dbReference>
<keyword evidence="5" id="KW-0862">Zinc</keyword>
<keyword evidence="4" id="KW-0479">Metal-binding</keyword>
<evidence type="ECO:0000313" key="11">
    <source>
        <dbReference type="Proteomes" id="UP001589828"/>
    </source>
</evidence>
<comment type="similarity">
    <text evidence="2">Belongs to the zinc-containing alcohol dehydrogenase family.</text>
</comment>
<evidence type="ECO:0000256" key="4">
    <source>
        <dbReference type="ARBA" id="ARBA00022723"/>
    </source>
</evidence>
<evidence type="ECO:0000256" key="7">
    <source>
        <dbReference type="ARBA" id="ARBA00023027"/>
    </source>
</evidence>
<dbReference type="InterPro" id="IPR013149">
    <property type="entry name" value="ADH-like_C"/>
</dbReference>
<dbReference type="Proteomes" id="UP001589828">
    <property type="component" value="Unassembled WGS sequence"/>
</dbReference>
<evidence type="ECO:0000259" key="8">
    <source>
        <dbReference type="Pfam" id="PF00107"/>
    </source>
</evidence>
<reference evidence="10 11" key="1">
    <citation type="submission" date="2024-09" db="EMBL/GenBank/DDBJ databases">
        <authorList>
            <person name="Sun Q."/>
            <person name="Mori K."/>
        </authorList>
    </citation>
    <scope>NUCLEOTIDE SEQUENCE [LARGE SCALE GENOMIC DNA]</scope>
    <source>
        <strain evidence="10 11">NCAIM B.02415</strain>
    </source>
</reference>
<keyword evidence="6" id="KW-0560">Oxidoreductase</keyword>
<dbReference type="Pfam" id="PF00107">
    <property type="entry name" value="ADH_zinc_N"/>
    <property type="match status" value="1"/>
</dbReference>
<evidence type="ECO:0000313" key="10">
    <source>
        <dbReference type="EMBL" id="MFC0515559.1"/>
    </source>
</evidence>
<evidence type="ECO:0000256" key="2">
    <source>
        <dbReference type="ARBA" id="ARBA00008072"/>
    </source>
</evidence>
<feature type="domain" description="Alcohol dehydrogenase-like N-terminal" evidence="9">
    <location>
        <begin position="35"/>
        <end position="150"/>
    </location>
</feature>
<dbReference type="InterPro" id="IPR036291">
    <property type="entry name" value="NAD(P)-bd_dom_sf"/>
</dbReference>
<evidence type="ECO:0000256" key="3">
    <source>
        <dbReference type="ARBA" id="ARBA00013190"/>
    </source>
</evidence>
<dbReference type="Gene3D" id="3.90.180.10">
    <property type="entry name" value="Medium-chain alcohol dehydrogenases, catalytic domain"/>
    <property type="match status" value="1"/>
</dbReference>
<dbReference type="EC" id="1.1.1.1" evidence="3"/>
<dbReference type="EMBL" id="JBHLTS010000022">
    <property type="protein sequence ID" value="MFC0515559.1"/>
    <property type="molecule type" value="Genomic_DNA"/>
</dbReference>
<evidence type="ECO:0000259" key="9">
    <source>
        <dbReference type="Pfam" id="PF08240"/>
    </source>
</evidence>
<proteinExistence type="inferred from homology"/>
<evidence type="ECO:0000256" key="1">
    <source>
        <dbReference type="ARBA" id="ARBA00001947"/>
    </source>
</evidence>
<evidence type="ECO:0000256" key="6">
    <source>
        <dbReference type="ARBA" id="ARBA00023002"/>
    </source>
</evidence>
<dbReference type="SUPFAM" id="SSF50129">
    <property type="entry name" value="GroES-like"/>
    <property type="match status" value="1"/>
</dbReference>
<dbReference type="Pfam" id="PF08240">
    <property type="entry name" value="ADH_N"/>
    <property type="match status" value="1"/>
</dbReference>
<keyword evidence="11" id="KW-1185">Reference proteome</keyword>
<dbReference type="InterPro" id="IPR013154">
    <property type="entry name" value="ADH-like_N"/>
</dbReference>
<dbReference type="SUPFAM" id="SSF51735">
    <property type="entry name" value="NAD(P)-binding Rossmann-fold domains"/>
    <property type="match status" value="1"/>
</dbReference>
<sequence>MYKETPNFPPGKAIVFEGTGKPFRTVEGNIYPDKESIVVRNRYTTLCGSDIHTFCGHRKEPDEVVLGHEIVGDILWLPQGEVVTDLRGETVAVGDRVTWSIFAVPPGVEAPRPDLPQKSEQLFKYGHAPAKQDDLFNGGLADYCVLKPNTAFLKISPEIPLKVAATISCAHATVTGALRVAGDIAGKNVLVFGSGLLGISCVAMCREAGAKWVGLIDNDEARLTWGPKFGADEMFTFAQNNNSEGFAWPDADLVFDMTGHPEAMKAGVESLALGGTAIWIGAVFPAAPVPVDAQRIVRRVLGIKGLHNYNYDDFLNAAIFIENNYRKYPFEKLVEKEFTLDEVDNAFRYAAEIKPVRVGVTIS</sequence>
<gene>
    <name evidence="10" type="ORF">ACFFGT_15175</name>
</gene>
<dbReference type="Gene3D" id="3.40.50.720">
    <property type="entry name" value="NAD(P)-binding Rossmann-like Domain"/>
    <property type="match status" value="1"/>
</dbReference>
<name>A0ABV6L7U1_9SPHI</name>
<dbReference type="InterPro" id="IPR011032">
    <property type="entry name" value="GroES-like_sf"/>
</dbReference>
<protein>
    <recommendedName>
        <fullName evidence="3">alcohol dehydrogenase</fullName>
        <ecNumber evidence="3">1.1.1.1</ecNumber>
    </recommendedName>
</protein>
<organism evidence="10 11">
    <name type="scientific">Mucilaginibacter angelicae</name>
    <dbReference type="NCBI Taxonomy" id="869718"/>
    <lineage>
        <taxon>Bacteria</taxon>
        <taxon>Pseudomonadati</taxon>
        <taxon>Bacteroidota</taxon>
        <taxon>Sphingobacteriia</taxon>
        <taxon>Sphingobacteriales</taxon>
        <taxon>Sphingobacteriaceae</taxon>
        <taxon>Mucilaginibacter</taxon>
    </lineage>
</organism>